<feature type="region of interest" description="Disordered" evidence="1">
    <location>
        <begin position="54"/>
        <end position="107"/>
    </location>
</feature>
<protein>
    <submittedName>
        <fullName evidence="2">Uncharacterized protein</fullName>
    </submittedName>
</protein>
<accession>A0A640USH8</accession>
<dbReference type="EMBL" id="BLIR01000001">
    <property type="protein sequence ID" value="GFE37265.1"/>
    <property type="molecule type" value="Genomic_DNA"/>
</dbReference>
<proteinExistence type="predicted"/>
<reference evidence="2 3" key="1">
    <citation type="submission" date="2019-12" db="EMBL/GenBank/DDBJ databases">
        <title>Whole genome shotgun sequence of Streptomyces tubercidicus NBRC 13090.</title>
        <authorList>
            <person name="Ichikawa N."/>
            <person name="Kimura A."/>
            <person name="Kitahashi Y."/>
            <person name="Komaki H."/>
            <person name="Tamura T."/>
        </authorList>
    </citation>
    <scope>NUCLEOTIDE SEQUENCE [LARGE SCALE GENOMIC DNA]</scope>
    <source>
        <strain evidence="2 3">NBRC 13090</strain>
    </source>
</reference>
<gene>
    <name evidence="2" type="ORF">Stube_19380</name>
</gene>
<name>A0A640USH8_9ACTN</name>
<keyword evidence="3" id="KW-1185">Reference proteome</keyword>
<dbReference type="AlphaFoldDB" id="A0A640USH8"/>
<organism evidence="2 3">
    <name type="scientific">Streptomyces tubercidicus</name>
    <dbReference type="NCBI Taxonomy" id="47759"/>
    <lineage>
        <taxon>Bacteria</taxon>
        <taxon>Bacillati</taxon>
        <taxon>Actinomycetota</taxon>
        <taxon>Actinomycetes</taxon>
        <taxon>Kitasatosporales</taxon>
        <taxon>Streptomycetaceae</taxon>
        <taxon>Streptomyces</taxon>
    </lineage>
</organism>
<comment type="caution">
    <text evidence="2">The sequence shown here is derived from an EMBL/GenBank/DDBJ whole genome shotgun (WGS) entry which is preliminary data.</text>
</comment>
<evidence type="ECO:0000313" key="3">
    <source>
        <dbReference type="Proteomes" id="UP000431826"/>
    </source>
</evidence>
<feature type="compositionally biased region" description="Low complexity" evidence="1">
    <location>
        <begin position="94"/>
        <end position="107"/>
    </location>
</feature>
<evidence type="ECO:0000313" key="2">
    <source>
        <dbReference type="EMBL" id="GFE37265.1"/>
    </source>
</evidence>
<evidence type="ECO:0000256" key="1">
    <source>
        <dbReference type="SAM" id="MobiDB-lite"/>
    </source>
</evidence>
<sequence length="107" mass="11712">MVPVIPEKGAKVQVERAKVRRPAARPPRFSKKALMTRCATLPVDLPSDKELQARAGTQHGGGEGQPRERGLRSRWRTATGPRRRLKAAPVQYVPRDAGARARPGAAE</sequence>
<dbReference type="Proteomes" id="UP000431826">
    <property type="component" value="Unassembled WGS sequence"/>
</dbReference>